<organism evidence="2">
    <name type="scientific">Micrurus corallinus</name>
    <name type="common">Brazilian coral snake</name>
    <dbReference type="NCBI Taxonomy" id="54390"/>
    <lineage>
        <taxon>Eukaryota</taxon>
        <taxon>Metazoa</taxon>
        <taxon>Chordata</taxon>
        <taxon>Craniata</taxon>
        <taxon>Vertebrata</taxon>
        <taxon>Euteleostomi</taxon>
        <taxon>Lepidosauria</taxon>
        <taxon>Squamata</taxon>
        <taxon>Bifurcata</taxon>
        <taxon>Unidentata</taxon>
        <taxon>Episquamata</taxon>
        <taxon>Toxicofera</taxon>
        <taxon>Serpentes</taxon>
        <taxon>Colubroidea</taxon>
        <taxon>Elapidae</taxon>
        <taxon>Elapinae</taxon>
        <taxon>Micrurus</taxon>
    </lineage>
</organism>
<dbReference type="Pfam" id="PF13307">
    <property type="entry name" value="Helicase_C_2"/>
    <property type="match status" value="1"/>
</dbReference>
<reference evidence="2" key="1">
    <citation type="submission" date="2017-07" db="EMBL/GenBank/DDBJ databases">
        <authorList>
            <person name="Mikheyev A."/>
            <person name="Grau M."/>
        </authorList>
    </citation>
    <scope>NUCLEOTIDE SEQUENCE</scope>
    <source>
        <tissue evidence="2">Venom_gland</tissue>
    </source>
</reference>
<dbReference type="GO" id="GO:0034085">
    <property type="term" value="P:establishment of sister chromatid cohesion"/>
    <property type="evidence" value="ECO:0007669"/>
    <property type="project" value="TreeGrafter"/>
</dbReference>
<dbReference type="EMBL" id="IACJ01138216">
    <property type="protein sequence ID" value="LAA59301.1"/>
    <property type="molecule type" value="Transcribed_RNA"/>
</dbReference>
<reference evidence="2" key="2">
    <citation type="submission" date="2017-11" db="EMBL/GenBank/DDBJ databases">
        <title>Coralsnake Venomics: Analyses of Venom Gland Transcriptomes and Proteomes of Six Brazilian Taxa.</title>
        <authorList>
            <person name="Aird S.D."/>
            <person name="Jorge da Silva N."/>
            <person name="Qiu L."/>
            <person name="Villar-Briones A."/>
            <person name="Aparecida-Saddi V."/>
            <person name="Campos-Telles M.P."/>
            <person name="Grau M."/>
            <person name="Mikheyev A.S."/>
        </authorList>
    </citation>
    <scope>NUCLEOTIDE SEQUENCE</scope>
    <source>
        <tissue evidence="2">Venom_gland</tissue>
    </source>
</reference>
<dbReference type="GO" id="GO:0005524">
    <property type="term" value="F:ATP binding"/>
    <property type="evidence" value="ECO:0007669"/>
    <property type="project" value="InterPro"/>
</dbReference>
<dbReference type="PANTHER" id="PTHR11472">
    <property type="entry name" value="DNA REPAIR DEAD HELICASE RAD3/XP-D SUBFAMILY MEMBER"/>
    <property type="match status" value="1"/>
</dbReference>
<evidence type="ECO:0000259" key="1">
    <source>
        <dbReference type="SMART" id="SM00491"/>
    </source>
</evidence>
<name>A0A2D4GHW2_MICCO</name>
<dbReference type="InterPro" id="IPR045028">
    <property type="entry name" value="DinG/Rad3-like"/>
</dbReference>
<feature type="domain" description="ATP-dependent helicase C-terminal" evidence="1">
    <location>
        <begin position="1"/>
        <end position="101"/>
    </location>
</feature>
<dbReference type="CDD" id="cd18788">
    <property type="entry name" value="SF2_C_XPD"/>
    <property type="match status" value="1"/>
</dbReference>
<dbReference type="InterPro" id="IPR006555">
    <property type="entry name" value="ATP-dep_Helicase_C"/>
</dbReference>
<dbReference type="GO" id="GO:0003676">
    <property type="term" value="F:nucleic acid binding"/>
    <property type="evidence" value="ECO:0007669"/>
    <property type="project" value="InterPro"/>
</dbReference>
<accession>A0A2D4GHW2</accession>
<protein>
    <recommendedName>
        <fullName evidence="1">ATP-dependent helicase C-terminal domain-containing protein</fullName>
    </recommendedName>
</protein>
<dbReference type="Gene3D" id="3.40.50.300">
    <property type="entry name" value="P-loop containing nucleotide triphosphate hydrolases"/>
    <property type="match status" value="1"/>
</dbReference>
<dbReference type="GO" id="GO:0006139">
    <property type="term" value="P:nucleobase-containing compound metabolic process"/>
    <property type="evidence" value="ECO:0007669"/>
    <property type="project" value="InterPro"/>
</dbReference>
<proteinExistence type="predicted"/>
<sequence length="145" mass="16256">MTGALLFSVVGGKMSEGINFSDDLGRSVIMVGMPYPNIKSPELQEKMAYLDKTMPKSAGQSPGNLLIENLCMKAVNQSIGRAIRHQEDFASIVFLDHRYTRPAVLNKLPQWIKSRTQIKDRFGPAFAALRKFHWEKKSNSKSVSL</sequence>
<dbReference type="InterPro" id="IPR027417">
    <property type="entry name" value="P-loop_NTPase"/>
</dbReference>
<dbReference type="PANTHER" id="PTHR11472:SF41">
    <property type="entry name" value="ATP-DEPENDENT DNA HELICASE DDX11-RELATED"/>
    <property type="match status" value="1"/>
</dbReference>
<dbReference type="AlphaFoldDB" id="A0A2D4GHW2"/>
<evidence type="ECO:0000313" key="2">
    <source>
        <dbReference type="EMBL" id="LAA59301.1"/>
    </source>
</evidence>
<dbReference type="GO" id="GO:0016818">
    <property type="term" value="F:hydrolase activity, acting on acid anhydrides, in phosphorus-containing anhydrides"/>
    <property type="evidence" value="ECO:0007669"/>
    <property type="project" value="InterPro"/>
</dbReference>
<dbReference type="GO" id="GO:0005634">
    <property type="term" value="C:nucleus"/>
    <property type="evidence" value="ECO:0007669"/>
    <property type="project" value="TreeGrafter"/>
</dbReference>
<dbReference type="SMART" id="SM00491">
    <property type="entry name" value="HELICc2"/>
    <property type="match status" value="1"/>
</dbReference>
<dbReference type="GO" id="GO:0003678">
    <property type="term" value="F:DNA helicase activity"/>
    <property type="evidence" value="ECO:0007669"/>
    <property type="project" value="TreeGrafter"/>
</dbReference>